<keyword evidence="6 10" id="KW-0547">Nucleotide-binding</keyword>
<evidence type="ECO:0000256" key="8">
    <source>
        <dbReference type="ARBA" id="ARBA00022840"/>
    </source>
</evidence>
<comment type="cofactor">
    <cofactor evidence="10">
        <name>Mg(2+)</name>
        <dbReference type="ChEBI" id="CHEBI:18420"/>
    </cofactor>
    <text evidence="10">Binds 3 Mg(2+) ions per subunit.</text>
</comment>
<proteinExistence type="inferred from homology"/>
<comment type="subcellular location">
    <subcellularLocation>
        <location evidence="10">Nucleus</location>
    </subcellularLocation>
</comment>
<keyword evidence="5 10" id="KW-0660">Purine salvage</keyword>
<dbReference type="GO" id="GO:0005524">
    <property type="term" value="F:ATP binding"/>
    <property type="evidence" value="ECO:0007669"/>
    <property type="project" value="UniProtKB-UniRule"/>
</dbReference>
<dbReference type="Pfam" id="PF00294">
    <property type="entry name" value="PfkB"/>
    <property type="match status" value="2"/>
</dbReference>
<organism evidence="12 13">
    <name type="scientific">Frankliniella occidentalis</name>
    <name type="common">Western flower thrips</name>
    <name type="synonym">Euthrips occidentalis</name>
    <dbReference type="NCBI Taxonomy" id="133901"/>
    <lineage>
        <taxon>Eukaryota</taxon>
        <taxon>Metazoa</taxon>
        <taxon>Ecdysozoa</taxon>
        <taxon>Arthropoda</taxon>
        <taxon>Hexapoda</taxon>
        <taxon>Insecta</taxon>
        <taxon>Pterygota</taxon>
        <taxon>Neoptera</taxon>
        <taxon>Paraneoptera</taxon>
        <taxon>Thysanoptera</taxon>
        <taxon>Terebrantia</taxon>
        <taxon>Thripoidea</taxon>
        <taxon>Thripidae</taxon>
        <taxon>Frankliniella</taxon>
    </lineage>
</organism>
<evidence type="ECO:0000256" key="10">
    <source>
        <dbReference type="RuleBase" id="RU368116"/>
    </source>
</evidence>
<dbReference type="OrthoDB" id="432447at2759"/>
<dbReference type="InterPro" id="IPR002173">
    <property type="entry name" value="Carboh/pur_kinase_PfkB_CS"/>
</dbReference>
<dbReference type="InterPro" id="IPR029056">
    <property type="entry name" value="Ribokinase-like"/>
</dbReference>
<feature type="domain" description="Carbohydrate kinase PfkB" evidence="11">
    <location>
        <begin position="62"/>
        <end position="251"/>
    </location>
</feature>
<evidence type="ECO:0000256" key="7">
    <source>
        <dbReference type="ARBA" id="ARBA00022777"/>
    </source>
</evidence>
<comment type="subunit">
    <text evidence="10">Monomer.</text>
</comment>
<dbReference type="KEGG" id="foc:113217536"/>
<dbReference type="CDD" id="cd01168">
    <property type="entry name" value="adenosine_kinase"/>
    <property type="match status" value="1"/>
</dbReference>
<dbReference type="EC" id="2.7.1.20" evidence="3 10"/>
<dbReference type="PRINTS" id="PR00989">
    <property type="entry name" value="ADENOKINASE"/>
</dbReference>
<evidence type="ECO:0000313" key="13">
    <source>
        <dbReference type="RefSeq" id="XP_026293270.1"/>
    </source>
</evidence>
<feature type="active site" description="Proton acceptor" evidence="9">
    <location>
        <position position="313"/>
    </location>
</feature>
<comment type="catalytic activity">
    <reaction evidence="10">
        <text>adenosine + ATP = AMP + ADP + H(+)</text>
        <dbReference type="Rhea" id="RHEA:20824"/>
        <dbReference type="ChEBI" id="CHEBI:15378"/>
        <dbReference type="ChEBI" id="CHEBI:16335"/>
        <dbReference type="ChEBI" id="CHEBI:30616"/>
        <dbReference type="ChEBI" id="CHEBI:456215"/>
        <dbReference type="ChEBI" id="CHEBI:456216"/>
        <dbReference type="EC" id="2.7.1.20"/>
    </reaction>
</comment>
<feature type="domain" description="Carbohydrate kinase PfkB" evidence="11">
    <location>
        <begin position="269"/>
        <end position="352"/>
    </location>
</feature>
<evidence type="ECO:0000256" key="5">
    <source>
        <dbReference type="ARBA" id="ARBA00022726"/>
    </source>
</evidence>
<evidence type="ECO:0000256" key="2">
    <source>
        <dbReference type="ARBA" id="ARBA00010688"/>
    </source>
</evidence>
<evidence type="ECO:0000256" key="4">
    <source>
        <dbReference type="ARBA" id="ARBA00022679"/>
    </source>
</evidence>
<dbReference type="Proteomes" id="UP000504606">
    <property type="component" value="Unplaced"/>
</dbReference>
<dbReference type="GO" id="GO:0005829">
    <property type="term" value="C:cytosol"/>
    <property type="evidence" value="ECO:0007669"/>
    <property type="project" value="TreeGrafter"/>
</dbReference>
<dbReference type="AlphaFoldDB" id="A0A6J1TNS9"/>
<comment type="pathway">
    <text evidence="1 10">Purine metabolism; AMP biosynthesis via salvage pathway; AMP from adenosine: step 1/1.</text>
</comment>
<comment type="function">
    <text evidence="10">ATP dependent phosphorylation of adenosine and other related nucleoside analogs to monophosphate derivatives.</text>
</comment>
<evidence type="ECO:0000256" key="9">
    <source>
        <dbReference type="PIRSR" id="PIRSR601805-1"/>
    </source>
</evidence>
<name>A0A6J1TNS9_FRAOC</name>
<keyword evidence="10" id="KW-0460">Magnesium</keyword>
<evidence type="ECO:0000259" key="11">
    <source>
        <dbReference type="Pfam" id="PF00294"/>
    </source>
</evidence>
<keyword evidence="12" id="KW-1185">Reference proteome</keyword>
<dbReference type="GeneID" id="113217536"/>
<dbReference type="GO" id="GO:0004001">
    <property type="term" value="F:adenosine kinase activity"/>
    <property type="evidence" value="ECO:0007669"/>
    <property type="project" value="UniProtKB-UniRule"/>
</dbReference>
<dbReference type="GO" id="GO:0044209">
    <property type="term" value="P:AMP salvage"/>
    <property type="evidence" value="ECO:0007669"/>
    <property type="project" value="UniProtKB-UniRule"/>
</dbReference>
<dbReference type="InterPro" id="IPR001805">
    <property type="entry name" value="Adenokinase"/>
</dbReference>
<keyword evidence="8 10" id="KW-0067">ATP-binding</keyword>
<keyword evidence="10" id="KW-0539">Nucleus</keyword>
<dbReference type="PANTHER" id="PTHR45769">
    <property type="entry name" value="ADENOSINE KINASE"/>
    <property type="match status" value="1"/>
</dbReference>
<dbReference type="GO" id="GO:0005634">
    <property type="term" value="C:nucleus"/>
    <property type="evidence" value="ECO:0007669"/>
    <property type="project" value="UniProtKB-SubCell"/>
</dbReference>
<sequence>MENILPSIAAFGNPLWDVCITLPDNSVLSQFGLADDSSKEVTAAEYESLLKAVQRYPKEGCPGGAALNTLRVFQWLMKIPKSSLFLGGVGKDIIGEQLAHLVDNAGVSGRFKIHENLLTGSAICLIHGASRTLLAHLGAAEVYHLQDFTEEDRNNVKKVNLVYIENFFFSHSPSVVWDVVKLCETHHIAIAFNLSGSYLFEKNGADIVSLVKCVNVVIGNESEYLALAKSIGWNHNDVVGIASKIANIGIQPASSLSSSDGKAIRVENLAKWKKVVAITRGQKPVICANQENPEFETPVLQPRFVKDTTGAGDAFVAGFLLGILQNFTLQECIQYGCYASKEIIQQIGCSPPNYNPLGIEEVKMAFASST</sequence>
<reference evidence="13" key="1">
    <citation type="submission" date="2025-08" db="UniProtKB">
        <authorList>
            <consortium name="RefSeq"/>
        </authorList>
    </citation>
    <scope>IDENTIFICATION</scope>
    <source>
        <tissue evidence="13">Whole organism</tissue>
    </source>
</reference>
<accession>A0A6J1TNS9</accession>
<dbReference type="PANTHER" id="PTHR45769:SF3">
    <property type="entry name" value="ADENOSINE KINASE"/>
    <property type="match status" value="1"/>
</dbReference>
<dbReference type="SUPFAM" id="SSF53613">
    <property type="entry name" value="Ribokinase-like"/>
    <property type="match status" value="1"/>
</dbReference>
<dbReference type="InterPro" id="IPR011611">
    <property type="entry name" value="PfkB_dom"/>
</dbReference>
<dbReference type="PROSITE" id="PS00584">
    <property type="entry name" value="PFKB_KINASES_2"/>
    <property type="match status" value="1"/>
</dbReference>
<keyword evidence="7 10" id="KW-0418">Kinase</keyword>
<protein>
    <recommendedName>
        <fullName evidence="3 10">Adenosine kinase</fullName>
        <shortName evidence="10">AK</shortName>
        <ecNumber evidence="3 10">2.7.1.20</ecNumber>
    </recommendedName>
    <alternativeName>
        <fullName evidence="10">Adenosine 5'-phosphotransferase</fullName>
    </alternativeName>
</protein>
<dbReference type="Gene3D" id="3.40.1190.20">
    <property type="match status" value="1"/>
</dbReference>
<comment type="similarity">
    <text evidence="2 10">Belongs to the carbohydrate kinase PfkB family.</text>
</comment>
<dbReference type="RefSeq" id="XP_026293270.1">
    <property type="nucleotide sequence ID" value="XM_026437485.2"/>
</dbReference>
<dbReference type="Gene3D" id="3.30.1110.10">
    <property type="match status" value="1"/>
</dbReference>
<evidence type="ECO:0000313" key="12">
    <source>
        <dbReference type="Proteomes" id="UP000504606"/>
    </source>
</evidence>
<evidence type="ECO:0000256" key="3">
    <source>
        <dbReference type="ARBA" id="ARBA00012119"/>
    </source>
</evidence>
<dbReference type="UniPathway" id="UPA00588">
    <property type="reaction ID" value="UER00659"/>
</dbReference>
<keyword evidence="4 10" id="KW-0808">Transferase</keyword>
<gene>
    <name evidence="13" type="primary">LOC113217536</name>
</gene>
<evidence type="ECO:0000256" key="6">
    <source>
        <dbReference type="ARBA" id="ARBA00022741"/>
    </source>
</evidence>
<dbReference type="GO" id="GO:0006166">
    <property type="term" value="P:purine ribonucleoside salvage"/>
    <property type="evidence" value="ECO:0007669"/>
    <property type="project" value="UniProtKB-KW"/>
</dbReference>
<dbReference type="GO" id="GO:0006144">
    <property type="term" value="P:purine nucleobase metabolic process"/>
    <property type="evidence" value="ECO:0007669"/>
    <property type="project" value="TreeGrafter"/>
</dbReference>
<evidence type="ECO:0000256" key="1">
    <source>
        <dbReference type="ARBA" id="ARBA00004801"/>
    </source>
</evidence>